<feature type="region of interest" description="Disordered" evidence="1">
    <location>
        <begin position="228"/>
        <end position="282"/>
    </location>
</feature>
<reference evidence="2" key="1">
    <citation type="journal article" date="2019" name="Environ. Microbiol.">
        <title>Fungal ecological strategies reflected in gene transcription - a case study of two litter decomposers.</title>
        <authorList>
            <person name="Barbi F."/>
            <person name="Kohler A."/>
            <person name="Barry K."/>
            <person name="Baskaran P."/>
            <person name="Daum C."/>
            <person name="Fauchery L."/>
            <person name="Ihrmark K."/>
            <person name="Kuo A."/>
            <person name="LaButti K."/>
            <person name="Lipzen A."/>
            <person name="Morin E."/>
            <person name="Grigoriev I.V."/>
            <person name="Henrissat B."/>
            <person name="Lindahl B."/>
            <person name="Martin F."/>
        </authorList>
    </citation>
    <scope>NUCLEOTIDE SEQUENCE</scope>
    <source>
        <strain evidence="2">JB14</strain>
    </source>
</reference>
<proteinExistence type="predicted"/>
<gene>
    <name evidence="2" type="ORF">BT96DRAFT_967294</name>
</gene>
<evidence type="ECO:0008006" key="4">
    <source>
        <dbReference type="Google" id="ProtNLM"/>
    </source>
</evidence>
<evidence type="ECO:0000256" key="1">
    <source>
        <dbReference type="SAM" id="MobiDB-lite"/>
    </source>
</evidence>
<evidence type="ECO:0000313" key="2">
    <source>
        <dbReference type="EMBL" id="KAE9392941.1"/>
    </source>
</evidence>
<dbReference type="Proteomes" id="UP000799118">
    <property type="component" value="Unassembled WGS sequence"/>
</dbReference>
<evidence type="ECO:0000313" key="3">
    <source>
        <dbReference type="Proteomes" id="UP000799118"/>
    </source>
</evidence>
<protein>
    <recommendedName>
        <fullName evidence="4">Tc1-like transposase DDE domain-containing protein</fullName>
    </recommendedName>
</protein>
<dbReference type="PANTHER" id="PTHR35871:SF1">
    <property type="entry name" value="CXC1-LIKE CYSTEINE CLUSTER ASSOCIATED WITH KDZ TRANSPOSASES DOMAIN-CONTAINING PROTEIN"/>
    <property type="match status" value="1"/>
</dbReference>
<feature type="compositionally biased region" description="Basic residues" evidence="1">
    <location>
        <begin position="193"/>
        <end position="202"/>
    </location>
</feature>
<feature type="compositionally biased region" description="Low complexity" evidence="1">
    <location>
        <begin position="240"/>
        <end position="256"/>
    </location>
</feature>
<sequence>MCQDFASQKGNLNKRGRREGAGQSSSPTMGRGRPLKRKRNTSGLNKQSTHVSEAPRILPIVEEYPEMVIDSDEENQLEKNTPQPADRANEEEGLDQCWIDDEQTGFARWFGYIERDIDEMSEEECATENWEDNWFDDEKMQEILYKYAVAMDKDVADEDWVPESIKNRKKRRQQREQKSRPKEYAKGPDIAKKAPRTRRRYKAAMETQNSLEKFGFFGDAPIVKGMLAAANNPSPPPSSSAPSTSEPIPSTSSAAPRDPVEVDVPTNRPGNNNLDNDDDSEPITIRQETVEPTLQWDDPAVFVGTAADSVNAETQADLAGEAWEDELDENLGSATVEFRGWQELREQIKKDLTKGKKGGLPLSTSHEIALQWYEGTGSGIHFASQLFEQLPKEKRGGKRNSRTLLTDESTCKAARAWLTAQEVGTVTPYKFQTALNQTILPSLGITCEPRRWLVTLGWRLTVLRKGVYFDGHERPDVVKYRNKVFLPAMAKYECRMAKYEGPQLKRVEPILEPGEKEIITEWHDESSFHALEYKTSAWLGLNQTILQKKTRGRIVHVSDLINEVTGRLVVRDACGKIIRDAREIIYPGSQGDAWWDTAQLLEQIRKAISIFEEAHPNCQALFVFDQSSAHASLGPNALKAFEMNKNDGGKQRKQKDTIIPQSNPTVELRGKPQKMTLPDGKPKGMKRVLEERGFDVQNMKAKCSPVCPFENETCCMARLLSKQDDFVNQPSMLETLITEAGHNCIFLPKFHCELNPIEMYWGWVKYRYRQVPKVKFQDAKDTALEYLNACPVDVIRRFINRSWRFMSAYRIGLKGKAAEWAVRKQKGHRAVSASAMMQLEAVLDPN</sequence>
<dbReference type="OrthoDB" id="6511194at2759"/>
<feature type="compositionally biased region" description="Polar residues" evidence="1">
    <location>
        <begin position="41"/>
        <end position="51"/>
    </location>
</feature>
<dbReference type="Gene3D" id="3.30.420.10">
    <property type="entry name" value="Ribonuclease H-like superfamily/Ribonuclease H"/>
    <property type="match status" value="1"/>
</dbReference>
<dbReference type="PANTHER" id="PTHR35871">
    <property type="entry name" value="EXPRESSED PROTEIN"/>
    <property type="match status" value="1"/>
</dbReference>
<name>A0A6A4H4C0_9AGAR</name>
<organism evidence="2 3">
    <name type="scientific">Gymnopus androsaceus JB14</name>
    <dbReference type="NCBI Taxonomy" id="1447944"/>
    <lineage>
        <taxon>Eukaryota</taxon>
        <taxon>Fungi</taxon>
        <taxon>Dikarya</taxon>
        <taxon>Basidiomycota</taxon>
        <taxon>Agaricomycotina</taxon>
        <taxon>Agaricomycetes</taxon>
        <taxon>Agaricomycetidae</taxon>
        <taxon>Agaricales</taxon>
        <taxon>Marasmiineae</taxon>
        <taxon>Omphalotaceae</taxon>
        <taxon>Gymnopus</taxon>
    </lineage>
</organism>
<feature type="region of interest" description="Disordered" evidence="1">
    <location>
        <begin position="1"/>
        <end position="95"/>
    </location>
</feature>
<dbReference type="InterPro" id="IPR036397">
    <property type="entry name" value="RNaseH_sf"/>
</dbReference>
<keyword evidence="3" id="KW-1185">Reference proteome</keyword>
<dbReference type="EMBL" id="ML769584">
    <property type="protein sequence ID" value="KAE9392941.1"/>
    <property type="molecule type" value="Genomic_DNA"/>
</dbReference>
<feature type="compositionally biased region" description="Basic and acidic residues" evidence="1">
    <location>
        <begin position="174"/>
        <end position="192"/>
    </location>
</feature>
<feature type="compositionally biased region" description="Polar residues" evidence="1">
    <location>
        <begin position="1"/>
        <end position="11"/>
    </location>
</feature>
<feature type="region of interest" description="Disordered" evidence="1">
    <location>
        <begin position="156"/>
        <end position="205"/>
    </location>
</feature>
<dbReference type="AlphaFoldDB" id="A0A6A4H4C0"/>
<dbReference type="GO" id="GO:0003676">
    <property type="term" value="F:nucleic acid binding"/>
    <property type="evidence" value="ECO:0007669"/>
    <property type="project" value="InterPro"/>
</dbReference>
<feature type="compositionally biased region" description="Acidic residues" evidence="1">
    <location>
        <begin position="63"/>
        <end position="75"/>
    </location>
</feature>
<accession>A0A6A4H4C0</accession>